<sequence>MEHLKNLITGALAGVVVDAILYPIDNMKTNIQAKNQLYSIFEARKLYNGIIPTLIGTIPASAFFYCFYEMSKKLISENNPNISKSALYIASTSIAEITASIVRLPFEIIKQKMQVSSEATVKNIIKDVLKMQGAQSFLLRSYLVIIIREIPFDCIQYFIWETLKEKGQKYFREFHEKHPVLLSSLSGGIAGATAGFLTTPIDVIKSKHIVYGRSYIETIMEISKEGYLSFYKGCLFRTYYLFFGGFIFFGALRLFSFKKDKPCETNPQLI</sequence>
<organism evidence="12 15">
    <name type="scientific">Plasmodium chabaudi chabaudi</name>
    <dbReference type="NCBI Taxonomy" id="31271"/>
    <lineage>
        <taxon>Eukaryota</taxon>
        <taxon>Sar</taxon>
        <taxon>Alveolata</taxon>
        <taxon>Apicomplexa</taxon>
        <taxon>Aconoidasida</taxon>
        <taxon>Haemosporida</taxon>
        <taxon>Plasmodiidae</taxon>
        <taxon>Plasmodium</taxon>
        <taxon>Plasmodium (Vinckeia)</taxon>
    </lineage>
</organism>
<dbReference type="Proteomes" id="UP000507163">
    <property type="component" value="Chromosome 14"/>
</dbReference>
<dbReference type="Pfam" id="PF00153">
    <property type="entry name" value="Mito_carr"/>
    <property type="match status" value="3"/>
</dbReference>
<dbReference type="EMBL" id="LK022891">
    <property type="protein sequence ID" value="VTZ71249.1"/>
    <property type="molecule type" value="Genomic_DNA"/>
</dbReference>
<feature type="transmembrane region" description="Helical" evidence="10">
    <location>
        <begin position="46"/>
        <end position="65"/>
    </location>
</feature>
<evidence type="ECO:0000256" key="4">
    <source>
        <dbReference type="ARBA" id="ARBA00022692"/>
    </source>
</evidence>
<feature type="repeat" description="Solcar" evidence="8">
    <location>
        <begin position="178"/>
        <end position="258"/>
    </location>
</feature>
<dbReference type="VEuPathDB" id="PlasmoDB:PCHAS_1457300"/>
<dbReference type="InterPro" id="IPR023395">
    <property type="entry name" value="MCP_dom_sf"/>
</dbReference>
<reference evidence="13 14" key="1">
    <citation type="journal article" date="2014" name="BMC Biol.">
        <title>A comprehensive evaluation of rodent malaria parasite genomes and gene expression.</title>
        <authorList>
            <person name="Otto T.D."/>
            <person name="Bohme U."/>
            <person name="Jackson A.P."/>
            <person name="Hunt M."/>
            <person name="Franke-Fayard B."/>
            <person name="Hoeijmakers W.A."/>
            <person name="Religa A.A."/>
            <person name="Robertson L."/>
            <person name="Sanders M."/>
            <person name="Ogun S.A."/>
            <person name="Cunningham D."/>
            <person name="Erhart A."/>
            <person name="Billker O."/>
            <person name="Khan S.M."/>
            <person name="Stunnenberg H.G."/>
            <person name="Langhorne J."/>
            <person name="Holder A.A."/>
            <person name="Waters A.P."/>
            <person name="Newbold C.I."/>
            <person name="Pain A."/>
            <person name="Berriman M."/>
            <person name="Janse C.J."/>
        </authorList>
    </citation>
    <scope>NUCLEOTIDE SEQUENCE [LARGE SCALE GENOMIC DNA]</scope>
    <source>
        <strain evidence="13 14">AS</strain>
    </source>
</reference>
<evidence type="ECO:0000256" key="5">
    <source>
        <dbReference type="ARBA" id="ARBA00022737"/>
    </source>
</evidence>
<keyword evidence="4 8" id="KW-0812">Transmembrane</keyword>
<dbReference type="PROSITE" id="PS50920">
    <property type="entry name" value="SOLCAR"/>
    <property type="match status" value="3"/>
</dbReference>
<dbReference type="PANTHER" id="PTHR45667">
    <property type="entry name" value="S-ADENOSYLMETHIONINE MITOCHONDRIAL CARRIER PROTEIN"/>
    <property type="match status" value="1"/>
</dbReference>
<keyword evidence="7 8" id="KW-0472">Membrane</keyword>
<name>A0A077TTR7_PLACU</name>
<dbReference type="SUPFAM" id="SSF103506">
    <property type="entry name" value="Mitochondrial carrier"/>
    <property type="match status" value="1"/>
</dbReference>
<accession>A0A077TTR7</accession>
<evidence type="ECO:0000256" key="6">
    <source>
        <dbReference type="ARBA" id="ARBA00022989"/>
    </source>
</evidence>
<evidence type="ECO:0000256" key="3">
    <source>
        <dbReference type="ARBA" id="ARBA00022448"/>
    </source>
</evidence>
<keyword evidence="5" id="KW-0677">Repeat</keyword>
<evidence type="ECO:0000313" key="16">
    <source>
        <dbReference type="Proteomes" id="UP000507163"/>
    </source>
</evidence>
<evidence type="ECO:0000313" key="13">
    <source>
        <dbReference type="EMBL" id="VTZ71249.1"/>
    </source>
</evidence>
<keyword evidence="14" id="KW-1185">Reference proteome</keyword>
<protein>
    <submittedName>
        <fullName evidence="12">Mitochondrial carrier protein, putative</fullName>
    </submittedName>
</protein>
<dbReference type="Proteomes" id="UP000195489">
    <property type="component" value="Chromosome 14"/>
</dbReference>
<dbReference type="EMBL" id="LT608166">
    <property type="protein sequence ID" value="SCN63580.1"/>
    <property type="molecule type" value="Genomic_DNA"/>
</dbReference>
<dbReference type="RefSeq" id="XP_016655060.1">
    <property type="nucleotide sequence ID" value="XM_016799818.1"/>
</dbReference>
<comment type="similarity">
    <text evidence="2 9">Belongs to the mitochondrial carrier (TC 2.A.29) family.</text>
</comment>
<dbReference type="InterPro" id="IPR018108">
    <property type="entry name" value="MCP_transmembrane"/>
</dbReference>
<evidence type="ECO:0000256" key="1">
    <source>
        <dbReference type="ARBA" id="ARBA00004141"/>
    </source>
</evidence>
<dbReference type="Gene3D" id="1.50.40.10">
    <property type="entry name" value="Mitochondrial carrier domain"/>
    <property type="match status" value="1"/>
</dbReference>
<evidence type="ECO:0000256" key="7">
    <source>
        <dbReference type="ARBA" id="ARBA00023136"/>
    </source>
</evidence>
<keyword evidence="6 10" id="KW-1133">Transmembrane helix</keyword>
<reference evidence="15 16" key="3">
    <citation type="submission" date="2016-08" db="EMBL/GenBank/DDBJ databases">
        <authorList>
            <consortium name="Pathogen Informatics"/>
        </authorList>
    </citation>
    <scope>NUCLEOTIDE SEQUENCE [LARGE SCALE GENOMIC DNA]</scope>
    <source>
        <strain evidence="11 16">AJ</strain>
        <strain evidence="13">AS</strain>
        <strain evidence="12 15">CB</strain>
    </source>
</reference>
<comment type="subcellular location">
    <subcellularLocation>
        <location evidence="1">Membrane</location>
        <topology evidence="1">Multi-pass membrane protein</topology>
    </subcellularLocation>
</comment>
<dbReference type="Proteomes" id="UP000071118">
    <property type="component" value="Chromosome 14"/>
</dbReference>
<dbReference type="GeneID" id="3494227"/>
<gene>
    <name evidence="11" type="ORF">PCHAJ_000473800</name>
    <name evidence="13" type="ORF">PCHAS_1457300</name>
    <name evidence="12" type="ORF">PCHCB_000479100</name>
</gene>
<dbReference type="EMBL" id="LT608180">
    <property type="protein sequence ID" value="SCM26838.1"/>
    <property type="molecule type" value="Genomic_DNA"/>
</dbReference>
<reference evidence="13" key="2">
    <citation type="submission" date="2014-05" db="EMBL/GenBank/DDBJ databases">
        <authorList>
            <person name="Aslett M.A."/>
            <person name="De Silva N."/>
        </authorList>
    </citation>
    <scope>NUCLEOTIDE SEQUENCE</scope>
    <source>
        <strain evidence="13">AS</strain>
    </source>
</reference>
<dbReference type="GO" id="GO:0016020">
    <property type="term" value="C:membrane"/>
    <property type="evidence" value="ECO:0007669"/>
    <property type="project" value="UniProtKB-SubCell"/>
</dbReference>
<evidence type="ECO:0000313" key="12">
    <source>
        <dbReference type="EMBL" id="SCN63580.1"/>
    </source>
</evidence>
<evidence type="ECO:0000256" key="8">
    <source>
        <dbReference type="PROSITE-ProRule" id="PRU00282"/>
    </source>
</evidence>
<evidence type="ECO:0000313" key="14">
    <source>
        <dbReference type="Proteomes" id="UP000071118"/>
    </source>
</evidence>
<evidence type="ECO:0000256" key="9">
    <source>
        <dbReference type="RuleBase" id="RU000488"/>
    </source>
</evidence>
<feature type="repeat" description="Solcar" evidence="8">
    <location>
        <begin position="1"/>
        <end position="74"/>
    </location>
</feature>
<feature type="transmembrane region" description="Helical" evidence="10">
    <location>
        <begin position="238"/>
        <end position="255"/>
    </location>
</feature>
<feature type="transmembrane region" description="Helical" evidence="10">
    <location>
        <begin position="6"/>
        <end position="25"/>
    </location>
</feature>
<evidence type="ECO:0000313" key="11">
    <source>
        <dbReference type="EMBL" id="SCM26838.1"/>
    </source>
</evidence>
<keyword evidence="3 9" id="KW-0813">Transport</keyword>
<evidence type="ECO:0000256" key="2">
    <source>
        <dbReference type="ARBA" id="ARBA00006375"/>
    </source>
</evidence>
<proteinExistence type="inferred from homology"/>
<feature type="repeat" description="Solcar" evidence="8">
    <location>
        <begin position="83"/>
        <end position="166"/>
    </location>
</feature>
<feature type="transmembrane region" description="Helical" evidence="10">
    <location>
        <begin position="179"/>
        <end position="197"/>
    </location>
</feature>
<evidence type="ECO:0000313" key="15">
    <source>
        <dbReference type="Proteomes" id="UP000195489"/>
    </source>
</evidence>
<dbReference type="AlphaFoldDB" id="A0A077TTR7"/>
<dbReference type="OrthoDB" id="276989at2759"/>
<dbReference type="KEGG" id="pcb:PCHAS_1457300"/>
<evidence type="ECO:0000256" key="10">
    <source>
        <dbReference type="SAM" id="Phobius"/>
    </source>
</evidence>